<evidence type="ECO:0000256" key="1">
    <source>
        <dbReference type="SAM" id="SignalP"/>
    </source>
</evidence>
<feature type="chain" id="PRO_5046346182" description="Lipocalin-like domain-containing protein" evidence="1">
    <location>
        <begin position="21"/>
        <end position="156"/>
    </location>
</feature>
<name>A0ABS3CHD5_9BACT</name>
<protein>
    <recommendedName>
        <fullName evidence="4">Lipocalin-like domain-containing protein</fullName>
    </recommendedName>
</protein>
<keyword evidence="3" id="KW-1185">Reference proteome</keyword>
<sequence length="156" mass="17926">MKPQLLLLSILLLTVFSCKSEDDINPENKILGLYEFKLEKVGNNYELDFVNTLDFKSDGTVYGEAFTTKAGTNEVLGYRYYFNGIYEIKNDKVSISDIESFHSIFMDTFYSPKSDLVNLDEGMAPEEYLIKDEFQTLQIVCPANANCFNMEFKKIN</sequence>
<comment type="caution">
    <text evidence="2">The sequence shown here is derived from an EMBL/GenBank/DDBJ whole genome shotgun (WGS) entry which is preliminary data.</text>
</comment>
<evidence type="ECO:0000313" key="2">
    <source>
        <dbReference type="EMBL" id="MBN7816508.1"/>
    </source>
</evidence>
<reference evidence="2 3" key="1">
    <citation type="submission" date="2021-03" db="EMBL/GenBank/DDBJ databases">
        <title>novel species isolated from a fishpond in China.</title>
        <authorList>
            <person name="Lu H."/>
            <person name="Cai Z."/>
        </authorList>
    </citation>
    <scope>NUCLEOTIDE SEQUENCE [LARGE SCALE GENOMIC DNA]</scope>
    <source>
        <strain evidence="2 3">YJ13C</strain>
    </source>
</reference>
<dbReference type="PROSITE" id="PS51257">
    <property type="entry name" value="PROKAR_LIPOPROTEIN"/>
    <property type="match status" value="1"/>
</dbReference>
<dbReference type="Proteomes" id="UP000664480">
    <property type="component" value="Unassembled WGS sequence"/>
</dbReference>
<feature type="signal peptide" evidence="1">
    <location>
        <begin position="1"/>
        <end position="20"/>
    </location>
</feature>
<dbReference type="RefSeq" id="WP_206587185.1">
    <property type="nucleotide sequence ID" value="NZ_JAFKCU010000003.1"/>
</dbReference>
<gene>
    <name evidence="2" type="ORF">J0A69_13760</name>
</gene>
<keyword evidence="1" id="KW-0732">Signal</keyword>
<evidence type="ECO:0000313" key="3">
    <source>
        <dbReference type="Proteomes" id="UP000664480"/>
    </source>
</evidence>
<accession>A0ABS3CHD5</accession>
<evidence type="ECO:0008006" key="4">
    <source>
        <dbReference type="Google" id="ProtNLM"/>
    </source>
</evidence>
<organism evidence="2 3">
    <name type="scientific">Algoriphagus pacificus</name>
    <dbReference type="NCBI Taxonomy" id="2811234"/>
    <lineage>
        <taxon>Bacteria</taxon>
        <taxon>Pseudomonadati</taxon>
        <taxon>Bacteroidota</taxon>
        <taxon>Cytophagia</taxon>
        <taxon>Cytophagales</taxon>
        <taxon>Cyclobacteriaceae</taxon>
        <taxon>Algoriphagus</taxon>
    </lineage>
</organism>
<proteinExistence type="predicted"/>
<dbReference type="EMBL" id="JAFKCU010000003">
    <property type="protein sequence ID" value="MBN7816508.1"/>
    <property type="molecule type" value="Genomic_DNA"/>
</dbReference>